<gene>
    <name evidence="10" type="primary">tenA</name>
    <name evidence="10" type="ORF">WMO41_02115</name>
</gene>
<proteinExistence type="inferred from homology"/>
<dbReference type="InterPro" id="IPR027574">
    <property type="entry name" value="Thiaminase_II"/>
</dbReference>
<dbReference type="EMBL" id="JBBMFJ010000002">
    <property type="protein sequence ID" value="MEQ2561990.1"/>
    <property type="molecule type" value="Genomic_DNA"/>
</dbReference>
<protein>
    <recommendedName>
        <fullName evidence="6">Aminopyrimidine aminohydrolase</fullName>
        <ecNumber evidence="5">3.5.99.2</ecNumber>
    </recommendedName>
</protein>
<evidence type="ECO:0000256" key="4">
    <source>
        <dbReference type="ARBA" id="ARBA00011881"/>
    </source>
</evidence>
<dbReference type="InterPro" id="IPR016084">
    <property type="entry name" value="Haem_Oase-like_multi-hlx"/>
</dbReference>
<keyword evidence="10" id="KW-0378">Hydrolase</keyword>
<dbReference type="GO" id="GO:0050334">
    <property type="term" value="F:thiaminase activity"/>
    <property type="evidence" value="ECO:0007669"/>
    <property type="project" value="UniProtKB-EC"/>
</dbReference>
<evidence type="ECO:0000256" key="5">
    <source>
        <dbReference type="ARBA" id="ARBA00012684"/>
    </source>
</evidence>
<keyword evidence="11" id="KW-1185">Reference proteome</keyword>
<comment type="subunit">
    <text evidence="4">Homotetramer.</text>
</comment>
<dbReference type="NCBIfam" id="TIGR04306">
    <property type="entry name" value="salvage_TenA"/>
    <property type="match status" value="1"/>
</dbReference>
<dbReference type="Pfam" id="PF03070">
    <property type="entry name" value="TENA_THI-4"/>
    <property type="match status" value="1"/>
</dbReference>
<evidence type="ECO:0000256" key="7">
    <source>
        <dbReference type="ARBA" id="ARBA00022977"/>
    </source>
</evidence>
<dbReference type="RefSeq" id="WP_349228416.1">
    <property type="nucleotide sequence ID" value="NZ_JBBMFJ010000002.1"/>
</dbReference>
<comment type="pathway">
    <text evidence="2">Cofactor biosynthesis; thiamine diphosphate biosynthesis.</text>
</comment>
<feature type="domain" description="Thiaminase-2/PQQC" evidence="9">
    <location>
        <begin position="9"/>
        <end position="217"/>
    </location>
</feature>
<comment type="catalytic activity">
    <reaction evidence="1">
        <text>4-amino-5-aminomethyl-2-methylpyrimidine + H2O = 4-amino-5-hydroxymethyl-2-methylpyrimidine + NH4(+)</text>
        <dbReference type="Rhea" id="RHEA:31799"/>
        <dbReference type="ChEBI" id="CHEBI:15377"/>
        <dbReference type="ChEBI" id="CHEBI:16892"/>
        <dbReference type="ChEBI" id="CHEBI:28938"/>
        <dbReference type="ChEBI" id="CHEBI:63416"/>
        <dbReference type="EC" id="3.5.99.2"/>
    </reaction>
</comment>
<organism evidence="10 11">
    <name type="scientific">Ventrimonas faecis</name>
    <dbReference type="NCBI Taxonomy" id="3133170"/>
    <lineage>
        <taxon>Bacteria</taxon>
        <taxon>Bacillati</taxon>
        <taxon>Bacillota</taxon>
        <taxon>Clostridia</taxon>
        <taxon>Lachnospirales</taxon>
        <taxon>Lachnospiraceae</taxon>
        <taxon>Ventrimonas</taxon>
    </lineage>
</organism>
<dbReference type="CDD" id="cd19361">
    <property type="entry name" value="TenA_C_HP1287-like"/>
    <property type="match status" value="1"/>
</dbReference>
<evidence type="ECO:0000256" key="2">
    <source>
        <dbReference type="ARBA" id="ARBA00004948"/>
    </source>
</evidence>
<evidence type="ECO:0000313" key="10">
    <source>
        <dbReference type="EMBL" id="MEQ2561990.1"/>
    </source>
</evidence>
<reference evidence="10 11" key="1">
    <citation type="submission" date="2024-03" db="EMBL/GenBank/DDBJ databases">
        <title>Human intestinal bacterial collection.</title>
        <authorList>
            <person name="Pauvert C."/>
            <person name="Hitch T.C.A."/>
            <person name="Clavel T."/>
        </authorList>
    </citation>
    <scope>NUCLEOTIDE SEQUENCE [LARGE SCALE GENOMIC DNA]</scope>
    <source>
        <strain evidence="10 11">CLA-AP-H27</strain>
    </source>
</reference>
<dbReference type="SUPFAM" id="SSF48613">
    <property type="entry name" value="Heme oxygenase-like"/>
    <property type="match status" value="1"/>
</dbReference>
<evidence type="ECO:0000256" key="3">
    <source>
        <dbReference type="ARBA" id="ARBA00010264"/>
    </source>
</evidence>
<evidence type="ECO:0000256" key="8">
    <source>
        <dbReference type="ARBA" id="ARBA00048337"/>
    </source>
</evidence>
<dbReference type="EC" id="3.5.99.2" evidence="5"/>
<accession>A0ABV1HI62</accession>
<name>A0ABV1HI62_9FIRM</name>
<dbReference type="InterPro" id="IPR050967">
    <property type="entry name" value="Thiamine_Salvage_TenA"/>
</dbReference>
<dbReference type="InterPro" id="IPR004305">
    <property type="entry name" value="Thiaminase-2/PQQC"/>
</dbReference>
<evidence type="ECO:0000256" key="1">
    <source>
        <dbReference type="ARBA" id="ARBA00001881"/>
    </source>
</evidence>
<comment type="caution">
    <text evidence="10">The sequence shown here is derived from an EMBL/GenBank/DDBJ whole genome shotgun (WGS) entry which is preliminary data.</text>
</comment>
<dbReference type="PANTHER" id="PTHR43198:SF2">
    <property type="entry name" value="SI:CH1073-67J19.1-RELATED"/>
    <property type="match status" value="1"/>
</dbReference>
<comment type="similarity">
    <text evidence="3">Belongs to the TenA family.</text>
</comment>
<sequence length="220" mass="25377">MTVTEKLLDSVQEIWAGYHTHPFVMGIGDGSLDQEKFRYYMIQDYLYLIDYTRVFAVGVAKAKDLSVMKLFAASTHTILDGEMDIHRAYMKRLGISREEAENTPVSLDNRSYTSYMLRAAYEGGEAEVMAAILSCALSYEAIAKEILKKNPQADKHPFYGEWVSGYASEEYHKENERLTGLMNRLAADYTPAQMDRLIDIFTACSRYEMSFWDMAWEMRR</sequence>
<dbReference type="Proteomes" id="UP001437460">
    <property type="component" value="Unassembled WGS sequence"/>
</dbReference>
<evidence type="ECO:0000259" key="9">
    <source>
        <dbReference type="Pfam" id="PF03070"/>
    </source>
</evidence>
<comment type="catalytic activity">
    <reaction evidence="8">
        <text>thiamine + H2O = 5-(2-hydroxyethyl)-4-methylthiazole + 4-amino-5-hydroxymethyl-2-methylpyrimidine + H(+)</text>
        <dbReference type="Rhea" id="RHEA:17509"/>
        <dbReference type="ChEBI" id="CHEBI:15377"/>
        <dbReference type="ChEBI" id="CHEBI:15378"/>
        <dbReference type="ChEBI" id="CHEBI:16892"/>
        <dbReference type="ChEBI" id="CHEBI:17957"/>
        <dbReference type="ChEBI" id="CHEBI:18385"/>
        <dbReference type="EC" id="3.5.99.2"/>
    </reaction>
</comment>
<dbReference type="PANTHER" id="PTHR43198">
    <property type="entry name" value="BIFUNCTIONAL TH2 PROTEIN"/>
    <property type="match status" value="1"/>
</dbReference>
<evidence type="ECO:0000313" key="11">
    <source>
        <dbReference type="Proteomes" id="UP001437460"/>
    </source>
</evidence>
<evidence type="ECO:0000256" key="6">
    <source>
        <dbReference type="ARBA" id="ARBA00013647"/>
    </source>
</evidence>
<dbReference type="Gene3D" id="1.20.910.10">
    <property type="entry name" value="Heme oxygenase-like"/>
    <property type="match status" value="1"/>
</dbReference>
<keyword evidence="7" id="KW-0784">Thiamine biosynthesis</keyword>